<evidence type="ECO:0000313" key="1">
    <source>
        <dbReference type="EMBL" id="RXF70206.1"/>
    </source>
</evidence>
<sequence>MVNQAVEKQVRSIVYDLNNCANEYGFKTEGWRLKAATTTEKAELEKKYYPTISLKVVPETLTELIRAVKEKLVKTSSDYEKDTDAEDKGNRNFEYLVAFNPERFR</sequence>
<proteinExistence type="predicted"/>
<comment type="caution">
    <text evidence="1">The sequence shown here is derived from an EMBL/GenBank/DDBJ whole genome shotgun (WGS) entry which is preliminary data.</text>
</comment>
<dbReference type="Proteomes" id="UP000290848">
    <property type="component" value="Unassembled WGS sequence"/>
</dbReference>
<reference evidence="1 2" key="1">
    <citation type="submission" date="2018-12" db="EMBL/GenBank/DDBJ databases">
        <title>The Draft Genome Sequence of the Soil Bacterium Pedobacter tournemirensis R1.</title>
        <authorList>
            <person name="He J."/>
        </authorList>
    </citation>
    <scope>NUCLEOTIDE SEQUENCE [LARGE SCALE GENOMIC DNA]</scope>
    <source>
        <strain evidence="1 2">R1</strain>
    </source>
</reference>
<dbReference type="EMBL" id="RXOC01000005">
    <property type="protein sequence ID" value="RXF70206.1"/>
    <property type="molecule type" value="Genomic_DNA"/>
</dbReference>
<accession>A0A4Q0MBR8</accession>
<dbReference type="RefSeq" id="WP_128769279.1">
    <property type="nucleotide sequence ID" value="NZ_RXOC01000005.1"/>
</dbReference>
<protein>
    <submittedName>
        <fullName evidence="1">Uncharacterized protein</fullName>
    </submittedName>
</protein>
<evidence type="ECO:0000313" key="2">
    <source>
        <dbReference type="Proteomes" id="UP000290848"/>
    </source>
</evidence>
<name>A0A4Q0MBR8_9SPHI</name>
<organism evidence="1 2">
    <name type="scientific">Arcticibacter tournemirensis</name>
    <dbReference type="NCBI Taxonomy" id="699437"/>
    <lineage>
        <taxon>Bacteria</taxon>
        <taxon>Pseudomonadati</taxon>
        <taxon>Bacteroidota</taxon>
        <taxon>Sphingobacteriia</taxon>
        <taxon>Sphingobacteriales</taxon>
        <taxon>Sphingobacteriaceae</taxon>
        <taxon>Arcticibacter</taxon>
    </lineage>
</organism>
<gene>
    <name evidence="1" type="ORF">EKH83_10040</name>
</gene>
<dbReference type="AlphaFoldDB" id="A0A4Q0MBR8"/>